<comment type="caution">
    <text evidence="1">The sequence shown here is derived from an EMBL/GenBank/DDBJ whole genome shotgun (WGS) entry which is preliminary data.</text>
</comment>
<gene>
    <name evidence="1" type="ORF">Patl1_11020</name>
</gene>
<sequence length="306" mass="34870">MVHFLSFIRTIQLLFYYSLIATFYDLVRADPPYHLCPKTTNYSANSPFEYNRKNLFNSFTTNASVAKLFNTSYGNNSDRVYGQYMCLNYVQNYACINCIKVAAEDAVKLCPGKTEAVVWKESCQLRYSNENFLGRLDVTGNFNQHNPLNISEPERYRSAVKSILRTLTEEAAFDPSTQMYVTGNVSFTDTDTLYALVQCTTDLSADDCNKRLQTTIANISSCCYFSLGARLFSHSCYLRYELYAFYAGVSDGSKASGKGKQRKRWMLILAIVLVLLTLLALLPFTIFCIATKNRSRKRKVDAWNVF</sequence>
<name>A0ACC1A5E2_9ROSI</name>
<evidence type="ECO:0000313" key="1">
    <source>
        <dbReference type="EMBL" id="KAJ0081636.1"/>
    </source>
</evidence>
<keyword evidence="2" id="KW-1185">Reference proteome</keyword>
<protein>
    <submittedName>
        <fullName evidence="1">Uncharacterized protein</fullName>
    </submittedName>
</protein>
<reference evidence="2" key="1">
    <citation type="journal article" date="2023" name="G3 (Bethesda)">
        <title>Genome assembly and association tests identify interacting loci associated with vigor, precocity, and sex in interspecific pistachio rootstocks.</title>
        <authorList>
            <person name="Palmer W."/>
            <person name="Jacygrad E."/>
            <person name="Sagayaradj S."/>
            <person name="Cavanaugh K."/>
            <person name="Han R."/>
            <person name="Bertier L."/>
            <person name="Beede B."/>
            <person name="Kafkas S."/>
            <person name="Golino D."/>
            <person name="Preece J."/>
            <person name="Michelmore R."/>
        </authorList>
    </citation>
    <scope>NUCLEOTIDE SEQUENCE [LARGE SCALE GENOMIC DNA]</scope>
</reference>
<dbReference type="EMBL" id="CM047908">
    <property type="protein sequence ID" value="KAJ0081636.1"/>
    <property type="molecule type" value="Genomic_DNA"/>
</dbReference>
<dbReference type="Proteomes" id="UP001164250">
    <property type="component" value="Chromosome 12"/>
</dbReference>
<organism evidence="1 2">
    <name type="scientific">Pistacia atlantica</name>
    <dbReference type="NCBI Taxonomy" id="434234"/>
    <lineage>
        <taxon>Eukaryota</taxon>
        <taxon>Viridiplantae</taxon>
        <taxon>Streptophyta</taxon>
        <taxon>Embryophyta</taxon>
        <taxon>Tracheophyta</taxon>
        <taxon>Spermatophyta</taxon>
        <taxon>Magnoliopsida</taxon>
        <taxon>eudicotyledons</taxon>
        <taxon>Gunneridae</taxon>
        <taxon>Pentapetalae</taxon>
        <taxon>rosids</taxon>
        <taxon>malvids</taxon>
        <taxon>Sapindales</taxon>
        <taxon>Anacardiaceae</taxon>
        <taxon>Pistacia</taxon>
    </lineage>
</organism>
<accession>A0ACC1A5E2</accession>
<evidence type="ECO:0000313" key="2">
    <source>
        <dbReference type="Proteomes" id="UP001164250"/>
    </source>
</evidence>
<proteinExistence type="predicted"/>